<dbReference type="OrthoDB" id="5113505at2"/>
<reference evidence="1 2" key="1">
    <citation type="submission" date="2019-03" db="EMBL/GenBank/DDBJ databases">
        <title>Genomics of glacier-inhabiting Cryobacterium strains.</title>
        <authorList>
            <person name="Liu Q."/>
            <person name="Xin Y.-H."/>
        </authorList>
    </citation>
    <scope>NUCLEOTIDE SEQUENCE [LARGE SCALE GENOMIC DNA]</scope>
    <source>
        <strain evidence="1 2">RHLS22-1</strain>
    </source>
</reference>
<dbReference type="EMBL" id="SOFL01000052">
    <property type="protein sequence ID" value="TFB97773.1"/>
    <property type="molecule type" value="Genomic_DNA"/>
</dbReference>
<sequence>MANRGGLSAGNARWRIDATDRFSADRATGRERELPAGTDLIAVTVMVDPTGTGPDGVPDLCAARLEESGGGNVTRSWTNTGGAIDLDGAGPSLTSCSSELSIPYSFEAEFVVPADAGESSSLTVDISVPEFLPEYARSALD</sequence>
<dbReference type="Proteomes" id="UP000297907">
    <property type="component" value="Unassembled WGS sequence"/>
</dbReference>
<keyword evidence="2" id="KW-1185">Reference proteome</keyword>
<proteinExistence type="predicted"/>
<name>A0A4R8W002_9MICO</name>
<accession>A0A4R8W002</accession>
<evidence type="ECO:0000313" key="1">
    <source>
        <dbReference type="EMBL" id="TFB97773.1"/>
    </source>
</evidence>
<organism evidence="1 2">
    <name type="scientific">Cryobacterium adonitolivorans</name>
    <dbReference type="NCBI Taxonomy" id="1259189"/>
    <lineage>
        <taxon>Bacteria</taxon>
        <taxon>Bacillati</taxon>
        <taxon>Actinomycetota</taxon>
        <taxon>Actinomycetes</taxon>
        <taxon>Micrococcales</taxon>
        <taxon>Microbacteriaceae</taxon>
        <taxon>Cryobacterium</taxon>
    </lineage>
</organism>
<dbReference type="AlphaFoldDB" id="A0A4R8W002"/>
<dbReference type="RefSeq" id="WP_134454820.1">
    <property type="nucleotide sequence ID" value="NZ_SOFL01000052.1"/>
</dbReference>
<evidence type="ECO:0000313" key="2">
    <source>
        <dbReference type="Proteomes" id="UP000297907"/>
    </source>
</evidence>
<protein>
    <submittedName>
        <fullName evidence="1">Uncharacterized protein</fullName>
    </submittedName>
</protein>
<gene>
    <name evidence="1" type="ORF">E3O42_15565</name>
</gene>
<comment type="caution">
    <text evidence="1">The sequence shown here is derived from an EMBL/GenBank/DDBJ whole genome shotgun (WGS) entry which is preliminary data.</text>
</comment>